<feature type="compositionally biased region" description="Low complexity" evidence="1">
    <location>
        <begin position="166"/>
        <end position="187"/>
    </location>
</feature>
<dbReference type="CDD" id="cd00920">
    <property type="entry name" value="Cupredoxin"/>
    <property type="match status" value="1"/>
</dbReference>
<comment type="caution">
    <text evidence="3">The sequence shown here is derived from an EMBL/GenBank/DDBJ whole genome shotgun (WGS) entry which is preliminary data.</text>
</comment>
<dbReference type="OrthoDB" id="5421909at2759"/>
<evidence type="ECO:0000313" key="3">
    <source>
        <dbReference type="EMBL" id="KAG9236376.1"/>
    </source>
</evidence>
<keyword evidence="2" id="KW-0732">Signal</keyword>
<feature type="chain" id="PRO_5040122680" evidence="2">
    <location>
        <begin position="19"/>
        <end position="256"/>
    </location>
</feature>
<dbReference type="InterPro" id="IPR052953">
    <property type="entry name" value="Ser-rich/MCO-related"/>
</dbReference>
<name>A0A9P7YMM2_9HELO</name>
<organism evidence="3 4">
    <name type="scientific">Amylocarpus encephaloides</name>
    <dbReference type="NCBI Taxonomy" id="45428"/>
    <lineage>
        <taxon>Eukaryota</taxon>
        <taxon>Fungi</taxon>
        <taxon>Dikarya</taxon>
        <taxon>Ascomycota</taxon>
        <taxon>Pezizomycotina</taxon>
        <taxon>Leotiomycetes</taxon>
        <taxon>Helotiales</taxon>
        <taxon>Helotiales incertae sedis</taxon>
        <taxon>Amylocarpus</taxon>
    </lineage>
</organism>
<evidence type="ECO:0000256" key="1">
    <source>
        <dbReference type="SAM" id="MobiDB-lite"/>
    </source>
</evidence>
<feature type="compositionally biased region" description="Low complexity" evidence="1">
    <location>
        <begin position="196"/>
        <end position="210"/>
    </location>
</feature>
<dbReference type="Proteomes" id="UP000824998">
    <property type="component" value="Unassembled WGS sequence"/>
</dbReference>
<feature type="region of interest" description="Disordered" evidence="1">
    <location>
        <begin position="166"/>
        <end position="228"/>
    </location>
</feature>
<protein>
    <submittedName>
        <fullName evidence="3">Cupredoxin</fullName>
    </submittedName>
</protein>
<dbReference type="InterPro" id="IPR008972">
    <property type="entry name" value="Cupredoxin"/>
</dbReference>
<reference evidence="3" key="1">
    <citation type="journal article" date="2021" name="IMA Fungus">
        <title>Genomic characterization of three marine fungi, including Emericellopsis atlantica sp. nov. with signatures of a generalist lifestyle and marine biomass degradation.</title>
        <authorList>
            <person name="Hagestad O.C."/>
            <person name="Hou L."/>
            <person name="Andersen J.H."/>
            <person name="Hansen E.H."/>
            <person name="Altermark B."/>
            <person name="Li C."/>
            <person name="Kuhnert E."/>
            <person name="Cox R.J."/>
            <person name="Crous P.W."/>
            <person name="Spatafora J.W."/>
            <person name="Lail K."/>
            <person name="Amirebrahimi M."/>
            <person name="Lipzen A."/>
            <person name="Pangilinan J."/>
            <person name="Andreopoulos W."/>
            <person name="Hayes R.D."/>
            <person name="Ng V."/>
            <person name="Grigoriev I.V."/>
            <person name="Jackson S.A."/>
            <person name="Sutton T.D.S."/>
            <person name="Dobson A.D.W."/>
            <person name="Rama T."/>
        </authorList>
    </citation>
    <scope>NUCLEOTIDE SEQUENCE</scope>
    <source>
        <strain evidence="3">TRa018bII</strain>
    </source>
</reference>
<dbReference type="PANTHER" id="PTHR34883:SF17">
    <property type="entry name" value="CUPREDOXIN"/>
    <property type="match status" value="1"/>
</dbReference>
<dbReference type="SUPFAM" id="SSF49503">
    <property type="entry name" value="Cupredoxins"/>
    <property type="match status" value="1"/>
</dbReference>
<gene>
    <name evidence="3" type="ORF">BJ875DRAFT_372322</name>
</gene>
<dbReference type="AlphaFoldDB" id="A0A9P7YMM2"/>
<evidence type="ECO:0000256" key="2">
    <source>
        <dbReference type="SAM" id="SignalP"/>
    </source>
</evidence>
<keyword evidence="4" id="KW-1185">Reference proteome</keyword>
<evidence type="ECO:0000313" key="4">
    <source>
        <dbReference type="Proteomes" id="UP000824998"/>
    </source>
</evidence>
<accession>A0A9P7YMM2</accession>
<feature type="compositionally biased region" description="Low complexity" evidence="1">
    <location>
        <begin position="216"/>
        <end position="228"/>
    </location>
</feature>
<feature type="signal peptide" evidence="2">
    <location>
        <begin position="1"/>
        <end position="18"/>
    </location>
</feature>
<dbReference type="EMBL" id="MU251409">
    <property type="protein sequence ID" value="KAG9236376.1"/>
    <property type="molecule type" value="Genomic_DNA"/>
</dbReference>
<proteinExistence type="predicted"/>
<sequence length="256" mass="25050">MQFTTFALSALSAAGALGKSECPRREEPCPDSVIAQSNTTPSGAMTTVHVVRVGGLDGSLTFSPDNVKANIGDMVQFQFAPKNHSVVTSTFDAPCAPAGSIFSGYMPVSPNASTTATYTIPVKDTKPMWIYCSQGKHCQSGMAMVINQAASGNKTLAAYKELAGKATSNTAPSSPSGGSAGTNSTSGGSSGGSSSGSGTSEGSASPTEGSSGAGSSGAATSSGAGAGASQTTTASAATLSTSASLGLLLVVAAFFL</sequence>
<dbReference type="Gene3D" id="2.60.40.420">
    <property type="entry name" value="Cupredoxins - blue copper proteins"/>
    <property type="match status" value="1"/>
</dbReference>
<dbReference type="PANTHER" id="PTHR34883">
    <property type="entry name" value="SERINE-RICH PROTEIN, PUTATIVE-RELATED-RELATED"/>
    <property type="match status" value="1"/>
</dbReference>